<proteinExistence type="inferred from homology"/>
<evidence type="ECO:0000256" key="7">
    <source>
        <dbReference type="ARBA" id="ARBA00038032"/>
    </source>
</evidence>
<dbReference type="RefSeq" id="WP_218128433.1">
    <property type="nucleotide sequence ID" value="NZ_FNAP01000011.1"/>
</dbReference>
<name>A0A1G7FFS6_9PROT</name>
<evidence type="ECO:0000256" key="9">
    <source>
        <dbReference type="SAM" id="Phobius"/>
    </source>
</evidence>
<dbReference type="InterPro" id="IPR045324">
    <property type="entry name" value="Small_multidrug_res"/>
</dbReference>
<keyword evidence="3" id="KW-1003">Cell membrane</keyword>
<dbReference type="AlphaFoldDB" id="A0A1G7FFS6"/>
<feature type="transmembrane region" description="Helical" evidence="9">
    <location>
        <begin position="32"/>
        <end position="50"/>
    </location>
</feature>
<dbReference type="PANTHER" id="PTHR30561:SF1">
    <property type="entry name" value="MULTIDRUG TRANSPORTER EMRE"/>
    <property type="match status" value="1"/>
</dbReference>
<dbReference type="STRING" id="69960.SAMN05421720_11148"/>
<accession>A0A1G7FFS6</accession>
<dbReference type="Gene3D" id="1.10.3730.20">
    <property type="match status" value="1"/>
</dbReference>
<feature type="transmembrane region" description="Helical" evidence="9">
    <location>
        <begin position="84"/>
        <end position="102"/>
    </location>
</feature>
<protein>
    <submittedName>
        <fullName evidence="10">Small multidrug resistance pump</fullName>
    </submittedName>
</protein>
<dbReference type="Proteomes" id="UP000199412">
    <property type="component" value="Unassembled WGS sequence"/>
</dbReference>
<reference evidence="10 11" key="1">
    <citation type="submission" date="2016-10" db="EMBL/GenBank/DDBJ databases">
        <authorList>
            <person name="de Groot N.N."/>
        </authorList>
    </citation>
    <scope>NUCLEOTIDE SEQUENCE [LARGE SCALE GENOMIC DNA]</scope>
    <source>
        <strain evidence="10 11">ATCC 700224</strain>
    </source>
</reference>
<evidence type="ECO:0000256" key="4">
    <source>
        <dbReference type="ARBA" id="ARBA00022692"/>
    </source>
</evidence>
<evidence type="ECO:0000256" key="5">
    <source>
        <dbReference type="ARBA" id="ARBA00022989"/>
    </source>
</evidence>
<evidence type="ECO:0000256" key="8">
    <source>
        <dbReference type="RuleBase" id="RU003942"/>
    </source>
</evidence>
<dbReference type="EMBL" id="FNAP01000011">
    <property type="protein sequence ID" value="SDE74708.1"/>
    <property type="molecule type" value="Genomic_DNA"/>
</dbReference>
<evidence type="ECO:0000256" key="3">
    <source>
        <dbReference type="ARBA" id="ARBA00022475"/>
    </source>
</evidence>
<feature type="transmembrane region" description="Helical" evidence="9">
    <location>
        <begin position="57"/>
        <end position="78"/>
    </location>
</feature>
<evidence type="ECO:0000313" key="11">
    <source>
        <dbReference type="Proteomes" id="UP000199412"/>
    </source>
</evidence>
<dbReference type="Pfam" id="PF00893">
    <property type="entry name" value="Multi_Drug_Res"/>
    <property type="match status" value="1"/>
</dbReference>
<comment type="similarity">
    <text evidence="7 8">Belongs to the drug/metabolite transporter (DMT) superfamily. Small multidrug resistance (SMR) (TC 2.A.7.1) family.</text>
</comment>
<keyword evidence="2" id="KW-0813">Transport</keyword>
<dbReference type="GO" id="GO:0022857">
    <property type="term" value="F:transmembrane transporter activity"/>
    <property type="evidence" value="ECO:0007669"/>
    <property type="project" value="InterPro"/>
</dbReference>
<sequence length="107" mass="11566">MHWLTLMTAIILEVIGTTSMKLAEGFTRLVPSVAVFVFYSASLAMLTLALKKWDVSVAYAIWSGLGTALIVMVGVLWFGEALTWMRAISIVLILIGVIGLNLSGSPH</sequence>
<evidence type="ECO:0000256" key="2">
    <source>
        <dbReference type="ARBA" id="ARBA00022448"/>
    </source>
</evidence>
<keyword evidence="6 9" id="KW-0472">Membrane</keyword>
<organism evidence="10 11">
    <name type="scientific">Rhodospira trueperi</name>
    <dbReference type="NCBI Taxonomy" id="69960"/>
    <lineage>
        <taxon>Bacteria</taxon>
        <taxon>Pseudomonadati</taxon>
        <taxon>Pseudomonadota</taxon>
        <taxon>Alphaproteobacteria</taxon>
        <taxon>Rhodospirillales</taxon>
        <taxon>Rhodospirillaceae</taxon>
        <taxon>Rhodospira</taxon>
    </lineage>
</organism>
<gene>
    <name evidence="10" type="ORF">SAMN05421720_11148</name>
</gene>
<evidence type="ECO:0000256" key="1">
    <source>
        <dbReference type="ARBA" id="ARBA00004651"/>
    </source>
</evidence>
<dbReference type="SUPFAM" id="SSF103481">
    <property type="entry name" value="Multidrug resistance efflux transporter EmrE"/>
    <property type="match status" value="1"/>
</dbReference>
<dbReference type="GO" id="GO:1990961">
    <property type="term" value="P:xenobiotic detoxification by transmembrane export across the plasma membrane"/>
    <property type="evidence" value="ECO:0007669"/>
    <property type="project" value="UniProtKB-ARBA"/>
</dbReference>
<keyword evidence="5 9" id="KW-1133">Transmembrane helix</keyword>
<dbReference type="InterPro" id="IPR000390">
    <property type="entry name" value="Small_drug/metabolite_transptr"/>
</dbReference>
<keyword evidence="4 8" id="KW-0812">Transmembrane</keyword>
<keyword evidence="11" id="KW-1185">Reference proteome</keyword>
<dbReference type="FunFam" id="1.10.3730.20:FF:000001">
    <property type="entry name" value="Quaternary ammonium compound resistance transporter SugE"/>
    <property type="match status" value="1"/>
</dbReference>
<dbReference type="InterPro" id="IPR037185">
    <property type="entry name" value="EmrE-like"/>
</dbReference>
<dbReference type="PANTHER" id="PTHR30561">
    <property type="entry name" value="SMR FAMILY PROTON-DEPENDENT DRUG EFFLUX TRANSPORTER SUGE"/>
    <property type="match status" value="1"/>
</dbReference>
<dbReference type="GO" id="GO:0005886">
    <property type="term" value="C:plasma membrane"/>
    <property type="evidence" value="ECO:0007669"/>
    <property type="project" value="UniProtKB-SubCell"/>
</dbReference>
<evidence type="ECO:0000256" key="6">
    <source>
        <dbReference type="ARBA" id="ARBA00023136"/>
    </source>
</evidence>
<comment type="subcellular location">
    <subcellularLocation>
        <location evidence="1 8">Cell membrane</location>
        <topology evidence="1 8">Multi-pass membrane protein</topology>
    </subcellularLocation>
</comment>
<evidence type="ECO:0000313" key="10">
    <source>
        <dbReference type="EMBL" id="SDE74708.1"/>
    </source>
</evidence>